<evidence type="ECO:0000313" key="2">
    <source>
        <dbReference type="Proteomes" id="UP001347796"/>
    </source>
</evidence>
<accession>A0AAN8JIN3</accession>
<reference evidence="1 2" key="1">
    <citation type="submission" date="2024-01" db="EMBL/GenBank/DDBJ databases">
        <title>The genome of the rayed Mediterranean limpet Patella caerulea (Linnaeus, 1758).</title>
        <authorList>
            <person name="Anh-Thu Weber A."/>
            <person name="Halstead-Nussloch G."/>
        </authorList>
    </citation>
    <scope>NUCLEOTIDE SEQUENCE [LARGE SCALE GENOMIC DNA]</scope>
    <source>
        <strain evidence="1">AATW-2023a</strain>
        <tissue evidence="1">Whole specimen</tissue>
    </source>
</reference>
<gene>
    <name evidence="1" type="ORF">SNE40_013652</name>
</gene>
<dbReference type="EMBL" id="JAZGQO010000010">
    <property type="protein sequence ID" value="KAK6175129.1"/>
    <property type="molecule type" value="Genomic_DNA"/>
</dbReference>
<sequence>MAQIIKNFTTRLYSDSSFQAQKRMNEDLEDLLSDPDMSPEEFARSSTEGEKNFMGLLTMLEDETVLHKLACLMLPQMRQEIRDSGQHTIKTLNKKIDYLESEIKDRDSIIDDILDKVDDSEQYSRREAVGINGITEINSESTD</sequence>
<name>A0AAN8JIN3_PATCE</name>
<dbReference type="Proteomes" id="UP001347796">
    <property type="component" value="Unassembled WGS sequence"/>
</dbReference>
<evidence type="ECO:0000313" key="1">
    <source>
        <dbReference type="EMBL" id="KAK6175129.1"/>
    </source>
</evidence>
<proteinExistence type="predicted"/>
<keyword evidence="2" id="KW-1185">Reference proteome</keyword>
<comment type="caution">
    <text evidence="1">The sequence shown here is derived from an EMBL/GenBank/DDBJ whole genome shotgun (WGS) entry which is preliminary data.</text>
</comment>
<dbReference type="AlphaFoldDB" id="A0AAN8JIN3"/>
<organism evidence="1 2">
    <name type="scientific">Patella caerulea</name>
    <name type="common">Rayed Mediterranean limpet</name>
    <dbReference type="NCBI Taxonomy" id="87958"/>
    <lineage>
        <taxon>Eukaryota</taxon>
        <taxon>Metazoa</taxon>
        <taxon>Spiralia</taxon>
        <taxon>Lophotrochozoa</taxon>
        <taxon>Mollusca</taxon>
        <taxon>Gastropoda</taxon>
        <taxon>Patellogastropoda</taxon>
        <taxon>Patelloidea</taxon>
        <taxon>Patellidae</taxon>
        <taxon>Patella</taxon>
    </lineage>
</organism>
<protein>
    <submittedName>
        <fullName evidence="1">Uncharacterized protein</fullName>
    </submittedName>
</protein>